<dbReference type="PANTHER" id="PTHR28185:SF1">
    <property type="entry name" value="MITOCHONDRIAL DISTRIBUTION AND MORPHOLOGY PROTEIN 34"/>
    <property type="match status" value="1"/>
</dbReference>
<comment type="caution">
    <text evidence="2">The sequence shown here is derived from an EMBL/GenBank/DDBJ whole genome shotgun (WGS) entry which is preliminary data.</text>
</comment>
<feature type="region of interest" description="Disordered" evidence="1">
    <location>
        <begin position="177"/>
        <end position="233"/>
    </location>
</feature>
<protein>
    <submittedName>
        <fullName evidence="2">Uncharacterized protein</fullName>
    </submittedName>
</protein>
<name>S9VJ28_9TRYP</name>
<gene>
    <name evidence="2" type="ORF">STCU_07821</name>
</gene>
<dbReference type="GO" id="GO:0007005">
    <property type="term" value="P:mitochondrion organization"/>
    <property type="evidence" value="ECO:0007669"/>
    <property type="project" value="InterPro"/>
</dbReference>
<dbReference type="InterPro" id="IPR027536">
    <property type="entry name" value="MDM34"/>
</dbReference>
<evidence type="ECO:0000256" key="1">
    <source>
        <dbReference type="SAM" id="MobiDB-lite"/>
    </source>
</evidence>
<evidence type="ECO:0000313" key="2">
    <source>
        <dbReference type="EMBL" id="EPY23205.1"/>
    </source>
</evidence>
<organism evidence="2 3">
    <name type="scientific">Strigomonas culicis</name>
    <dbReference type="NCBI Taxonomy" id="28005"/>
    <lineage>
        <taxon>Eukaryota</taxon>
        <taxon>Discoba</taxon>
        <taxon>Euglenozoa</taxon>
        <taxon>Kinetoplastea</taxon>
        <taxon>Metakinetoplastina</taxon>
        <taxon>Trypanosomatida</taxon>
        <taxon>Trypanosomatidae</taxon>
        <taxon>Strigomonadinae</taxon>
        <taxon>Strigomonas</taxon>
    </lineage>
</organism>
<reference evidence="2 3" key="1">
    <citation type="journal article" date="2013" name="PLoS ONE">
        <title>Predicting the Proteins of Angomonas deanei, Strigomonas culicis and Their Respective Endosymbionts Reveals New Aspects of the Trypanosomatidae Family.</title>
        <authorList>
            <person name="Motta M.C."/>
            <person name="Martins A.C."/>
            <person name="de Souza S.S."/>
            <person name="Catta-Preta C.M."/>
            <person name="Silva R."/>
            <person name="Klein C.C."/>
            <person name="de Almeida L.G."/>
            <person name="de Lima Cunha O."/>
            <person name="Ciapina L.P."/>
            <person name="Brocchi M."/>
            <person name="Colabardini A.C."/>
            <person name="de Araujo Lima B."/>
            <person name="Machado C.R."/>
            <person name="de Almeida Soares C.M."/>
            <person name="Probst C.M."/>
            <person name="de Menezes C.B."/>
            <person name="Thompson C.E."/>
            <person name="Bartholomeu D.C."/>
            <person name="Gradia D.F."/>
            <person name="Pavoni D.P."/>
            <person name="Grisard E.C."/>
            <person name="Fantinatti-Garboggini F."/>
            <person name="Marchini F.K."/>
            <person name="Rodrigues-Luiz G.F."/>
            <person name="Wagner G."/>
            <person name="Goldman G.H."/>
            <person name="Fietto J.L."/>
            <person name="Elias M.C."/>
            <person name="Goldman M.H."/>
            <person name="Sagot M.F."/>
            <person name="Pereira M."/>
            <person name="Stoco P.H."/>
            <person name="de Mendonca-Neto R.P."/>
            <person name="Teixeira S.M."/>
            <person name="Maciel T.E."/>
            <person name="de Oliveira Mendes T.A."/>
            <person name="Urmenyi T.P."/>
            <person name="de Souza W."/>
            <person name="Schenkman S."/>
            <person name="de Vasconcelos A.T."/>
        </authorList>
    </citation>
    <scope>NUCLEOTIDE SEQUENCE [LARGE SCALE GENOMIC DNA]</scope>
</reference>
<sequence length="377" mass="39785">MLQWHWPTVWSVESREAVRVALETAIRTAMSRSPNAQIRGTVSVDLPHLGGAPPELSLSGIRRLSLEHTSVMLHARYDGDFHVTMRGLHINLDTINSGGSDEADVNHAMPFYLPFEMTLENLFLDGLALIEIFQEVERLAAPMVEGTHLAAEDGRAALQQGSYYSAAAQLANTQLISAGRPPRPSGGSPVGPAASAAPAVPPSPNLAGAEVRGGGRYSTHTSRTYGGGGAPSSGYGVLRGAGGRRAMRPPDVLAEGVDKAFRPAPSSLRGLAAEPSGEAGERPRLGSADVAADGRARGAAGAAPRKTPVIDLVSGKAVITHRRIRIQLFGDPIKNFNIKTNFGTIPGSNSKVEGLIRNLLKPTIDRVMTEGITINLL</sequence>
<dbReference type="Proteomes" id="UP000015354">
    <property type="component" value="Unassembled WGS sequence"/>
</dbReference>
<keyword evidence="3" id="KW-1185">Reference proteome</keyword>
<dbReference type="PANTHER" id="PTHR28185">
    <property type="entry name" value="MITOCHONDRIAL DISTRIBUTION AND MORPHOLOGY PROTEIN 34"/>
    <property type="match status" value="1"/>
</dbReference>
<dbReference type="EMBL" id="ATMH01007821">
    <property type="protein sequence ID" value="EPY23205.1"/>
    <property type="molecule type" value="Genomic_DNA"/>
</dbReference>
<proteinExistence type="predicted"/>
<feature type="compositionally biased region" description="Low complexity" evidence="1">
    <location>
        <begin position="177"/>
        <end position="198"/>
    </location>
</feature>
<evidence type="ECO:0000313" key="3">
    <source>
        <dbReference type="Proteomes" id="UP000015354"/>
    </source>
</evidence>
<dbReference type="AlphaFoldDB" id="S9VJ28"/>
<feature type="region of interest" description="Disordered" evidence="1">
    <location>
        <begin position="265"/>
        <end position="285"/>
    </location>
</feature>
<dbReference type="GO" id="GO:0032865">
    <property type="term" value="C:ERMES complex"/>
    <property type="evidence" value="ECO:0007669"/>
    <property type="project" value="InterPro"/>
</dbReference>
<accession>S9VJ28</accession>
<dbReference type="OrthoDB" id="17927at2759"/>